<dbReference type="PANTHER" id="PTHR43433">
    <property type="entry name" value="HYDROLASE, ALPHA/BETA FOLD FAMILY PROTEIN"/>
    <property type="match status" value="1"/>
</dbReference>
<keyword evidence="3" id="KW-1185">Reference proteome</keyword>
<comment type="caution">
    <text evidence="2">The sequence shown here is derived from an EMBL/GenBank/DDBJ whole genome shotgun (WGS) entry which is preliminary data.</text>
</comment>
<dbReference type="PRINTS" id="PR00111">
    <property type="entry name" value="ABHYDROLASE"/>
</dbReference>
<dbReference type="PANTHER" id="PTHR43433:SF5">
    <property type="entry name" value="AB HYDROLASE-1 DOMAIN-CONTAINING PROTEIN"/>
    <property type="match status" value="1"/>
</dbReference>
<dbReference type="InterPro" id="IPR029058">
    <property type="entry name" value="AB_hydrolase_fold"/>
</dbReference>
<dbReference type="InterPro" id="IPR000073">
    <property type="entry name" value="AB_hydrolase_1"/>
</dbReference>
<dbReference type="Pfam" id="PF00561">
    <property type="entry name" value="Abhydrolase_1"/>
    <property type="match status" value="1"/>
</dbReference>
<organism evidence="2 3">
    <name type="scientific">Pseudonocardia nematodicida</name>
    <dbReference type="NCBI Taxonomy" id="1206997"/>
    <lineage>
        <taxon>Bacteria</taxon>
        <taxon>Bacillati</taxon>
        <taxon>Actinomycetota</taxon>
        <taxon>Actinomycetes</taxon>
        <taxon>Pseudonocardiales</taxon>
        <taxon>Pseudonocardiaceae</taxon>
        <taxon>Pseudonocardia</taxon>
    </lineage>
</organism>
<accession>A0ABV1KJY6</accession>
<dbReference type="EMBL" id="JBEDNQ010000011">
    <property type="protein sequence ID" value="MEQ3553638.1"/>
    <property type="molecule type" value="Genomic_DNA"/>
</dbReference>
<reference evidence="2 3" key="1">
    <citation type="submission" date="2024-03" db="EMBL/GenBank/DDBJ databases">
        <title>Draft genome sequence of Pseudonocardia nematodicida JCM 31783.</title>
        <authorList>
            <person name="Butdee W."/>
            <person name="Duangmal K."/>
        </authorList>
    </citation>
    <scope>NUCLEOTIDE SEQUENCE [LARGE SCALE GENOMIC DNA]</scope>
    <source>
        <strain evidence="2 3">JCM 31783</strain>
    </source>
</reference>
<sequence>MPSEQICEASDGVRIAHQHAGQGPPLVLLAGQANNHHWWDDVRADFEATHTTITLDYRGTGRSDSPREGYSTEIFARDVVAVLDDLGVDRADVYGTSMGGRVAQCLAAHHPDRVRGLALGCTSPGGRLGVERDAEVRRQLAQSDRTAARQALLELMYTPAGLATRRGPYRVLGDPTMAPNARRGHLRASDGHDGATLLGAIAAPTLVLHGTDDRLNPAANAPVLAERIPCARLRMVDGARHAYFDEYRSVAGPAVLDFLSTA</sequence>
<dbReference type="RefSeq" id="WP_349300704.1">
    <property type="nucleotide sequence ID" value="NZ_JBEDNQ010000011.1"/>
</dbReference>
<dbReference type="SUPFAM" id="SSF53474">
    <property type="entry name" value="alpha/beta-Hydrolases"/>
    <property type="match status" value="1"/>
</dbReference>
<evidence type="ECO:0000259" key="1">
    <source>
        <dbReference type="Pfam" id="PF00561"/>
    </source>
</evidence>
<dbReference type="GO" id="GO:0016787">
    <property type="term" value="F:hydrolase activity"/>
    <property type="evidence" value="ECO:0007669"/>
    <property type="project" value="UniProtKB-KW"/>
</dbReference>
<feature type="domain" description="AB hydrolase-1" evidence="1">
    <location>
        <begin position="24"/>
        <end position="245"/>
    </location>
</feature>
<proteinExistence type="predicted"/>
<protein>
    <submittedName>
        <fullName evidence="2">Alpha/beta hydrolase</fullName>
    </submittedName>
</protein>
<keyword evidence="2" id="KW-0378">Hydrolase</keyword>
<evidence type="ECO:0000313" key="2">
    <source>
        <dbReference type="EMBL" id="MEQ3553638.1"/>
    </source>
</evidence>
<name>A0ABV1KJY6_9PSEU</name>
<dbReference type="Gene3D" id="3.40.50.1820">
    <property type="entry name" value="alpha/beta hydrolase"/>
    <property type="match status" value="1"/>
</dbReference>
<dbReference type="Proteomes" id="UP001494902">
    <property type="component" value="Unassembled WGS sequence"/>
</dbReference>
<dbReference type="InterPro" id="IPR050471">
    <property type="entry name" value="AB_hydrolase"/>
</dbReference>
<gene>
    <name evidence="2" type="ORF">WIS52_24465</name>
</gene>
<evidence type="ECO:0000313" key="3">
    <source>
        <dbReference type="Proteomes" id="UP001494902"/>
    </source>
</evidence>